<organism evidence="1 2">
    <name type="scientific">Humibacter ginsenosidimutans</name>
    <dbReference type="NCBI Taxonomy" id="2599293"/>
    <lineage>
        <taxon>Bacteria</taxon>
        <taxon>Bacillati</taxon>
        <taxon>Actinomycetota</taxon>
        <taxon>Actinomycetes</taxon>
        <taxon>Micrococcales</taxon>
        <taxon>Microbacteriaceae</taxon>
        <taxon>Humibacter</taxon>
    </lineage>
</organism>
<reference evidence="1 2" key="1">
    <citation type="submission" date="2019-07" db="EMBL/GenBank/DDBJ databases">
        <title>Full genome sequence of Humibacter sp. WJ7-1.</title>
        <authorList>
            <person name="Im W.-T."/>
        </authorList>
    </citation>
    <scope>NUCLEOTIDE SEQUENCE [LARGE SCALE GENOMIC DNA]</scope>
    <source>
        <strain evidence="1 2">WJ7-1</strain>
    </source>
</reference>
<protein>
    <submittedName>
        <fullName evidence="1">Uncharacterized protein</fullName>
    </submittedName>
</protein>
<evidence type="ECO:0000313" key="2">
    <source>
        <dbReference type="Proteomes" id="UP000320216"/>
    </source>
</evidence>
<dbReference type="Proteomes" id="UP000320216">
    <property type="component" value="Chromosome"/>
</dbReference>
<evidence type="ECO:0000313" key="1">
    <source>
        <dbReference type="EMBL" id="QDZ14238.1"/>
    </source>
</evidence>
<dbReference type="AlphaFoldDB" id="A0A5B8M0B0"/>
<accession>A0A5B8M0B0</accession>
<dbReference type="KEGG" id="huw:FPZ11_05185"/>
<name>A0A5B8M0B0_9MICO</name>
<keyword evidence="2" id="KW-1185">Reference proteome</keyword>
<sequence length="85" mass="9457">MVTTRIIEPDVCSKLRRFAGHFRDYAQQCTTQTLAHECARVAAQLTFMADLASAGERQLEAEAWADAAYLTQRRIERALGIGTAL</sequence>
<gene>
    <name evidence="1" type="ORF">FPZ11_05185</name>
</gene>
<proteinExistence type="predicted"/>
<dbReference type="EMBL" id="CP042305">
    <property type="protein sequence ID" value="QDZ14238.1"/>
    <property type="molecule type" value="Genomic_DNA"/>
</dbReference>